<comment type="caution">
    <text evidence="2">The sequence shown here is derived from an EMBL/GenBank/DDBJ whole genome shotgun (WGS) entry which is preliminary data.</text>
</comment>
<dbReference type="EMBL" id="SWJQ01000092">
    <property type="protein sequence ID" value="TRZ22582.1"/>
    <property type="molecule type" value="Genomic_DNA"/>
</dbReference>
<dbReference type="AlphaFoldDB" id="A0A8K1GR96"/>
<name>A0A8K1GR96_9PASS</name>
<sequence>MWLDSAQAERDLGMLVTAAGHEPAVCPGGQKAKGSWPGSGMGTAMETREMSFTKRQTMGYLSSLNSLFPHVLELYLSLPEEMRVKPQSSLMTEIQIFKGPYSHPVRYLQLVPTSQLRKTSTLSKESAEHQSSQNRLGSQRQERKEVQLYPQSWTINHLLKVHFNSSALRKRQSEIDIEVSILN</sequence>
<protein>
    <submittedName>
        <fullName evidence="2">Uncharacterized protein</fullName>
    </submittedName>
</protein>
<evidence type="ECO:0000313" key="2">
    <source>
        <dbReference type="EMBL" id="TRZ22582.1"/>
    </source>
</evidence>
<reference evidence="2" key="1">
    <citation type="submission" date="2019-04" db="EMBL/GenBank/DDBJ databases">
        <title>Genome assembly of Zosterops borbonicus 15179.</title>
        <authorList>
            <person name="Leroy T."/>
            <person name="Anselmetti Y."/>
            <person name="Tilak M.-K."/>
            <person name="Nabholz B."/>
        </authorList>
    </citation>
    <scope>NUCLEOTIDE SEQUENCE</scope>
    <source>
        <strain evidence="2">HGM_15179</strain>
        <tissue evidence="2">Muscle</tissue>
    </source>
</reference>
<accession>A0A8K1GR96</accession>
<proteinExistence type="predicted"/>
<gene>
    <name evidence="2" type="ORF">HGM15179_004566</name>
</gene>
<dbReference type="Proteomes" id="UP000796761">
    <property type="component" value="Unassembled WGS sequence"/>
</dbReference>
<evidence type="ECO:0000256" key="1">
    <source>
        <dbReference type="SAM" id="MobiDB-lite"/>
    </source>
</evidence>
<feature type="compositionally biased region" description="Polar residues" evidence="1">
    <location>
        <begin position="118"/>
        <end position="139"/>
    </location>
</feature>
<evidence type="ECO:0000313" key="3">
    <source>
        <dbReference type="Proteomes" id="UP000796761"/>
    </source>
</evidence>
<feature type="region of interest" description="Disordered" evidence="1">
    <location>
        <begin position="118"/>
        <end position="142"/>
    </location>
</feature>
<organism evidence="2 3">
    <name type="scientific">Zosterops borbonicus</name>
    <dbReference type="NCBI Taxonomy" id="364589"/>
    <lineage>
        <taxon>Eukaryota</taxon>
        <taxon>Metazoa</taxon>
        <taxon>Chordata</taxon>
        <taxon>Craniata</taxon>
        <taxon>Vertebrata</taxon>
        <taxon>Euteleostomi</taxon>
        <taxon>Archelosauria</taxon>
        <taxon>Archosauria</taxon>
        <taxon>Dinosauria</taxon>
        <taxon>Saurischia</taxon>
        <taxon>Theropoda</taxon>
        <taxon>Coelurosauria</taxon>
        <taxon>Aves</taxon>
        <taxon>Neognathae</taxon>
        <taxon>Neoaves</taxon>
        <taxon>Telluraves</taxon>
        <taxon>Australaves</taxon>
        <taxon>Passeriformes</taxon>
        <taxon>Sylvioidea</taxon>
        <taxon>Zosteropidae</taxon>
        <taxon>Zosterops</taxon>
    </lineage>
</organism>
<keyword evidence="3" id="KW-1185">Reference proteome</keyword>